<evidence type="ECO:0000256" key="6">
    <source>
        <dbReference type="ARBA" id="ARBA00023136"/>
    </source>
</evidence>
<evidence type="ECO:0000256" key="1">
    <source>
        <dbReference type="ARBA" id="ARBA00004651"/>
    </source>
</evidence>
<dbReference type="Proteomes" id="UP000240535">
    <property type="component" value="Unassembled WGS sequence"/>
</dbReference>
<accession>A0A2P8R243</accession>
<dbReference type="Pfam" id="PF02683">
    <property type="entry name" value="DsbD_TM"/>
    <property type="match status" value="1"/>
</dbReference>
<dbReference type="PROSITE" id="PS51352">
    <property type="entry name" value="THIOREDOXIN_2"/>
    <property type="match status" value="1"/>
</dbReference>
<feature type="transmembrane region" description="Helical" evidence="7">
    <location>
        <begin position="249"/>
        <end position="269"/>
    </location>
</feature>
<dbReference type="GO" id="GO:0005886">
    <property type="term" value="C:plasma membrane"/>
    <property type="evidence" value="ECO:0007669"/>
    <property type="project" value="UniProtKB-SubCell"/>
</dbReference>
<feature type="domain" description="Thioredoxin" evidence="9">
    <location>
        <begin position="458"/>
        <end position="587"/>
    </location>
</feature>
<dbReference type="InterPro" id="IPR036929">
    <property type="entry name" value="DsbDN_sf"/>
</dbReference>
<keyword evidence="2" id="KW-1003">Cell membrane</keyword>
<evidence type="ECO:0000256" key="7">
    <source>
        <dbReference type="SAM" id="Phobius"/>
    </source>
</evidence>
<evidence type="ECO:0000256" key="8">
    <source>
        <dbReference type="SAM" id="SignalP"/>
    </source>
</evidence>
<feature type="transmembrane region" description="Helical" evidence="7">
    <location>
        <begin position="290"/>
        <end position="320"/>
    </location>
</feature>
<protein>
    <recommendedName>
        <fullName evidence="9">Thioredoxin domain-containing protein</fullName>
    </recommendedName>
</protein>
<feature type="transmembrane region" description="Helical" evidence="7">
    <location>
        <begin position="326"/>
        <end position="347"/>
    </location>
</feature>
<evidence type="ECO:0000256" key="4">
    <source>
        <dbReference type="ARBA" id="ARBA00022748"/>
    </source>
</evidence>
<evidence type="ECO:0000256" key="3">
    <source>
        <dbReference type="ARBA" id="ARBA00022692"/>
    </source>
</evidence>
<dbReference type="EMBL" id="PDHH01000002">
    <property type="protein sequence ID" value="PSM52565.1"/>
    <property type="molecule type" value="Genomic_DNA"/>
</dbReference>
<dbReference type="InterPro" id="IPR028250">
    <property type="entry name" value="DsbDN"/>
</dbReference>
<comment type="caution">
    <text evidence="10">The sequence shown here is derived from an EMBL/GenBank/DDBJ whole genome shotgun (WGS) entry which is preliminary data.</text>
</comment>
<dbReference type="NCBIfam" id="NF001419">
    <property type="entry name" value="PRK00293.1"/>
    <property type="match status" value="1"/>
</dbReference>
<keyword evidence="5 7" id="KW-1133">Transmembrane helix</keyword>
<dbReference type="InterPro" id="IPR013766">
    <property type="entry name" value="Thioredoxin_domain"/>
</dbReference>
<dbReference type="SUPFAM" id="SSF52833">
    <property type="entry name" value="Thioredoxin-like"/>
    <property type="match status" value="1"/>
</dbReference>
<evidence type="ECO:0000256" key="5">
    <source>
        <dbReference type="ARBA" id="ARBA00022989"/>
    </source>
</evidence>
<sequence length="588" mass="65443">MRFFIAFLLFFTILNAEGLSTADAFKVEALVNKKDGVVFKFDIDDSVYLYKDRLKVAVGDNDITDMLSLPKITEYKSHKVFEGDFNLTIPSGLILSSGNLDDFKINLSFMGCAYSGACYSPQNYIYEFKYDANKYSIAKTEKKVSSKTEEKIVVSEQDSINEYIQNSGFLAVLATFFGYGLLLALTPCVFPMIPILSSILVAKCEKNNTKKSFFISFIYVFFMSLAYAIAGVIASFFGASVQGMLQIPWVIILFSLIFVALAFNMFGFYEITLPSKLENVINKKSESKKGYIGVAIMGFLSALIVGPCVAAPLAGALLYIANTGDALLGGLSLFIMSFGMGVPLLLIGLGANKILPKPGFWMDEVKKIFGFIMLFMAVWMFSRVISANLTMFLYGVLGVMFASFFGVFDKIENGLNTGFLKFKKGISFVILIYSVLLIIGYSLGGTNPFKPLENFSASSNIQTLPQQSNNAKPNFTKVSNMQELDNIINNSTKPIIIDFWATWCVVCKELDVVIESSEIQDILKDFELVKIDVTNSTLDDKELMKRFNVFGPPALIFFKDGKEIKNEQLVGFMDKANLSDKLKRVLEY</sequence>
<dbReference type="GO" id="GO:0015035">
    <property type="term" value="F:protein-disulfide reductase activity"/>
    <property type="evidence" value="ECO:0007669"/>
    <property type="project" value="TreeGrafter"/>
</dbReference>
<keyword evidence="3 7" id="KW-0812">Transmembrane</keyword>
<dbReference type="PANTHER" id="PTHR32234:SF0">
    <property type="entry name" value="THIOL:DISULFIDE INTERCHANGE PROTEIN DSBD"/>
    <property type="match status" value="1"/>
</dbReference>
<gene>
    <name evidence="10" type="ORF">CQ405_02220</name>
</gene>
<keyword evidence="6 7" id="KW-0472">Membrane</keyword>
<reference evidence="11" key="1">
    <citation type="submission" date="2017-10" db="EMBL/GenBank/DDBJ databases">
        <title>Campylobacter species from seals.</title>
        <authorList>
            <person name="Gilbert M.J."/>
            <person name="Zomer A.L."/>
            <person name="Timmerman A.J."/>
            <person name="Duim B."/>
            <person name="Wagenaar J.A."/>
        </authorList>
    </citation>
    <scope>NUCLEOTIDE SEQUENCE [LARGE SCALE GENOMIC DNA]</scope>
    <source>
        <strain evidence="11">17S00004-5</strain>
    </source>
</reference>
<feature type="transmembrane region" description="Helical" evidence="7">
    <location>
        <begin position="213"/>
        <end position="237"/>
    </location>
</feature>
<organism evidence="10 11">
    <name type="scientific">Campylobacter blaseri</name>
    <dbReference type="NCBI Taxonomy" id="2042961"/>
    <lineage>
        <taxon>Bacteria</taxon>
        <taxon>Pseudomonadati</taxon>
        <taxon>Campylobacterota</taxon>
        <taxon>Epsilonproteobacteria</taxon>
        <taxon>Campylobacterales</taxon>
        <taxon>Campylobacteraceae</taxon>
        <taxon>Campylobacter</taxon>
    </lineage>
</organism>
<dbReference type="OrthoDB" id="9811036at2"/>
<name>A0A2P8R243_9BACT</name>
<evidence type="ECO:0000313" key="10">
    <source>
        <dbReference type="EMBL" id="PSM52565.1"/>
    </source>
</evidence>
<dbReference type="Gene3D" id="2.60.40.1250">
    <property type="entry name" value="Thiol:disulfide interchange protein DsbD, N-terminal domain"/>
    <property type="match status" value="1"/>
</dbReference>
<dbReference type="InterPro" id="IPR003834">
    <property type="entry name" value="Cyt_c_assmbl_TM_dom"/>
</dbReference>
<proteinExistence type="predicted"/>
<keyword evidence="11" id="KW-1185">Reference proteome</keyword>
<dbReference type="InterPro" id="IPR036249">
    <property type="entry name" value="Thioredoxin-like_sf"/>
</dbReference>
<evidence type="ECO:0000313" key="11">
    <source>
        <dbReference type="Proteomes" id="UP000240535"/>
    </source>
</evidence>
<dbReference type="AlphaFoldDB" id="A0A2P8R243"/>
<feature type="chain" id="PRO_5015459591" description="Thioredoxin domain-containing protein" evidence="8">
    <location>
        <begin position="17"/>
        <end position="588"/>
    </location>
</feature>
<keyword evidence="4" id="KW-0201">Cytochrome c-type biogenesis</keyword>
<dbReference type="PANTHER" id="PTHR32234">
    <property type="entry name" value="THIOL:DISULFIDE INTERCHANGE PROTEIN DSBD"/>
    <property type="match status" value="1"/>
</dbReference>
<dbReference type="GO" id="GO:0045454">
    <property type="term" value="P:cell redox homeostasis"/>
    <property type="evidence" value="ECO:0007669"/>
    <property type="project" value="TreeGrafter"/>
</dbReference>
<dbReference type="SUPFAM" id="SSF74863">
    <property type="entry name" value="Thiol:disulfide interchange protein DsbD, N-terminal domain (DsbD-alpha)"/>
    <property type="match status" value="1"/>
</dbReference>
<feature type="transmembrane region" description="Helical" evidence="7">
    <location>
        <begin position="391"/>
        <end position="408"/>
    </location>
</feature>
<evidence type="ECO:0000259" key="9">
    <source>
        <dbReference type="PROSITE" id="PS51352"/>
    </source>
</evidence>
<dbReference type="Pfam" id="PF11412">
    <property type="entry name" value="DsbD_N"/>
    <property type="match status" value="1"/>
</dbReference>
<feature type="transmembrane region" description="Helical" evidence="7">
    <location>
        <begin position="368"/>
        <end position="385"/>
    </location>
</feature>
<dbReference type="Pfam" id="PF00085">
    <property type="entry name" value="Thioredoxin"/>
    <property type="match status" value="1"/>
</dbReference>
<dbReference type="RefSeq" id="WP_106870167.1">
    <property type="nucleotide sequence ID" value="NZ_CP053841.1"/>
</dbReference>
<dbReference type="Gene3D" id="3.40.30.10">
    <property type="entry name" value="Glutaredoxin"/>
    <property type="match status" value="1"/>
</dbReference>
<comment type="subcellular location">
    <subcellularLocation>
        <location evidence="1">Cell membrane</location>
        <topology evidence="1">Multi-pass membrane protein</topology>
    </subcellularLocation>
</comment>
<dbReference type="GO" id="GO:0017004">
    <property type="term" value="P:cytochrome complex assembly"/>
    <property type="evidence" value="ECO:0007669"/>
    <property type="project" value="UniProtKB-KW"/>
</dbReference>
<feature type="signal peptide" evidence="8">
    <location>
        <begin position="1"/>
        <end position="16"/>
    </location>
</feature>
<keyword evidence="8" id="KW-0732">Signal</keyword>
<feature type="transmembrane region" description="Helical" evidence="7">
    <location>
        <begin position="428"/>
        <end position="444"/>
    </location>
</feature>
<evidence type="ECO:0000256" key="2">
    <source>
        <dbReference type="ARBA" id="ARBA00022475"/>
    </source>
</evidence>
<feature type="transmembrane region" description="Helical" evidence="7">
    <location>
        <begin position="168"/>
        <end position="201"/>
    </location>
</feature>